<dbReference type="SUPFAM" id="SSF54236">
    <property type="entry name" value="Ubiquitin-like"/>
    <property type="match status" value="1"/>
</dbReference>
<dbReference type="PROSITE" id="PS50033">
    <property type="entry name" value="UBX"/>
    <property type="match status" value="1"/>
</dbReference>
<dbReference type="GO" id="GO:0036503">
    <property type="term" value="P:ERAD pathway"/>
    <property type="evidence" value="ECO:0007669"/>
    <property type="project" value="TreeGrafter"/>
</dbReference>
<dbReference type="PANTHER" id="PTHR23322:SF1">
    <property type="entry name" value="FAS-ASSOCIATED FACTOR 2"/>
    <property type="match status" value="1"/>
</dbReference>
<feature type="region of interest" description="Disordered" evidence="1">
    <location>
        <begin position="1"/>
        <end position="20"/>
    </location>
</feature>
<protein>
    <recommendedName>
        <fullName evidence="2">UBX domain-containing protein</fullName>
    </recommendedName>
</protein>
<dbReference type="InterPro" id="IPR050730">
    <property type="entry name" value="UBX_domain-protein"/>
</dbReference>
<dbReference type="OrthoDB" id="1026733at2759"/>
<evidence type="ECO:0000259" key="2">
    <source>
        <dbReference type="PROSITE" id="PS50033"/>
    </source>
</evidence>
<comment type="caution">
    <text evidence="3">The sequence shown here is derived from an EMBL/GenBank/DDBJ whole genome shotgun (WGS) entry which is preliminary data.</text>
</comment>
<evidence type="ECO:0000313" key="3">
    <source>
        <dbReference type="EMBL" id="CAG5127081.1"/>
    </source>
</evidence>
<proteinExistence type="predicted"/>
<dbReference type="GO" id="GO:0043130">
    <property type="term" value="F:ubiquitin binding"/>
    <property type="evidence" value="ECO:0007669"/>
    <property type="project" value="TreeGrafter"/>
</dbReference>
<organism evidence="3 4">
    <name type="scientific">Candidula unifasciata</name>
    <dbReference type="NCBI Taxonomy" id="100452"/>
    <lineage>
        <taxon>Eukaryota</taxon>
        <taxon>Metazoa</taxon>
        <taxon>Spiralia</taxon>
        <taxon>Lophotrochozoa</taxon>
        <taxon>Mollusca</taxon>
        <taxon>Gastropoda</taxon>
        <taxon>Heterobranchia</taxon>
        <taxon>Euthyneura</taxon>
        <taxon>Panpulmonata</taxon>
        <taxon>Eupulmonata</taxon>
        <taxon>Stylommatophora</taxon>
        <taxon>Helicina</taxon>
        <taxon>Helicoidea</taxon>
        <taxon>Geomitridae</taxon>
        <taxon>Candidula</taxon>
    </lineage>
</organism>
<dbReference type="Proteomes" id="UP000678393">
    <property type="component" value="Unassembled WGS sequence"/>
</dbReference>
<accession>A0A8S3ZJW2</accession>
<dbReference type="AlphaFoldDB" id="A0A8S3ZJW2"/>
<reference evidence="3" key="1">
    <citation type="submission" date="2021-04" db="EMBL/GenBank/DDBJ databases">
        <authorList>
            <consortium name="Molecular Ecology Group"/>
        </authorList>
    </citation>
    <scope>NUCLEOTIDE SEQUENCE</scope>
</reference>
<sequence>EKEQKKSEIERLLPPEPEANHPDSIRIMLKIPSGCRIERRFLRSQSIKWLFYYVFCHKECPDDFQIVTNFPKRTLPCEPRDNETDPPTFEEIGLGRSEMLFVHDNQA</sequence>
<feature type="non-terminal residue" evidence="3">
    <location>
        <position position="1"/>
    </location>
</feature>
<evidence type="ECO:0000313" key="4">
    <source>
        <dbReference type="Proteomes" id="UP000678393"/>
    </source>
</evidence>
<dbReference type="InterPro" id="IPR029071">
    <property type="entry name" value="Ubiquitin-like_domsf"/>
</dbReference>
<dbReference type="EMBL" id="CAJHNH020002558">
    <property type="protein sequence ID" value="CAG5127081.1"/>
    <property type="molecule type" value="Genomic_DNA"/>
</dbReference>
<dbReference type="Pfam" id="PF00789">
    <property type="entry name" value="UBX"/>
    <property type="match status" value="1"/>
</dbReference>
<evidence type="ECO:0000256" key="1">
    <source>
        <dbReference type="SAM" id="MobiDB-lite"/>
    </source>
</evidence>
<keyword evidence="4" id="KW-1185">Reference proteome</keyword>
<dbReference type="GO" id="GO:0005783">
    <property type="term" value="C:endoplasmic reticulum"/>
    <property type="evidence" value="ECO:0007669"/>
    <property type="project" value="TreeGrafter"/>
</dbReference>
<dbReference type="CDD" id="cd16120">
    <property type="entry name" value="UBX_UBXN3B"/>
    <property type="match status" value="1"/>
</dbReference>
<name>A0A8S3ZJW2_9EUPU</name>
<dbReference type="PANTHER" id="PTHR23322">
    <property type="entry name" value="FAS-ASSOCIATED PROTEIN"/>
    <property type="match status" value="1"/>
</dbReference>
<dbReference type="Gene3D" id="3.10.20.90">
    <property type="entry name" value="Phosphatidylinositol 3-kinase Catalytic Subunit, Chain A, domain 1"/>
    <property type="match status" value="1"/>
</dbReference>
<dbReference type="InterPro" id="IPR001012">
    <property type="entry name" value="UBX_dom"/>
</dbReference>
<feature type="domain" description="UBX" evidence="2">
    <location>
        <begin position="20"/>
        <end position="102"/>
    </location>
</feature>
<gene>
    <name evidence="3" type="ORF">CUNI_LOCUS12639</name>
</gene>